<evidence type="ECO:0000259" key="7">
    <source>
        <dbReference type="SMART" id="SM00382"/>
    </source>
</evidence>
<dbReference type="PANTHER" id="PTHR45991:SF1">
    <property type="entry name" value="PACHYTENE CHECKPOINT PROTEIN 2 HOMOLOG"/>
    <property type="match status" value="1"/>
</dbReference>
<feature type="compositionally biased region" description="Polar residues" evidence="6">
    <location>
        <begin position="452"/>
        <end position="462"/>
    </location>
</feature>
<dbReference type="InterPro" id="IPR058249">
    <property type="entry name" value="Pch2_C"/>
</dbReference>
<evidence type="ECO:0000313" key="10">
    <source>
        <dbReference type="WBParaSite" id="ECPE_0000942601-mRNA-1"/>
    </source>
</evidence>
<dbReference type="WBParaSite" id="ECPE_0000942601-mRNA-1">
    <property type="protein sequence ID" value="ECPE_0000942601-mRNA-1"/>
    <property type="gene ID" value="ECPE_0000942601"/>
</dbReference>
<evidence type="ECO:0000256" key="6">
    <source>
        <dbReference type="SAM" id="MobiDB-lite"/>
    </source>
</evidence>
<dbReference type="InterPro" id="IPR003959">
    <property type="entry name" value="ATPase_AAA_core"/>
</dbReference>
<feature type="domain" description="AAA+ ATPase" evidence="7">
    <location>
        <begin position="219"/>
        <end position="341"/>
    </location>
</feature>
<dbReference type="Proteomes" id="UP000272942">
    <property type="component" value="Unassembled WGS sequence"/>
</dbReference>
<dbReference type="OrthoDB" id="10042665at2759"/>
<gene>
    <name evidence="8" type="ORF">ECPE_LOCUS9397</name>
</gene>
<dbReference type="GO" id="GO:0005694">
    <property type="term" value="C:chromosome"/>
    <property type="evidence" value="ECO:0007669"/>
    <property type="project" value="TreeGrafter"/>
</dbReference>
<name>A0A183AR12_9TREM</name>
<evidence type="ECO:0000313" key="9">
    <source>
        <dbReference type="Proteomes" id="UP000272942"/>
    </source>
</evidence>
<feature type="region of interest" description="Disordered" evidence="6">
    <location>
        <begin position="426"/>
        <end position="462"/>
    </location>
</feature>
<evidence type="ECO:0000256" key="3">
    <source>
        <dbReference type="ARBA" id="ARBA00022840"/>
    </source>
</evidence>
<evidence type="ECO:0000256" key="4">
    <source>
        <dbReference type="ARBA" id="ARBA00023254"/>
    </source>
</evidence>
<dbReference type="GO" id="GO:0051598">
    <property type="term" value="P:meiotic recombination checkpoint signaling"/>
    <property type="evidence" value="ECO:0007669"/>
    <property type="project" value="TreeGrafter"/>
</dbReference>
<comment type="similarity">
    <text evidence="1">Belongs to the AAA ATPase family. PCH2 subfamily.</text>
</comment>
<evidence type="ECO:0000313" key="8">
    <source>
        <dbReference type="EMBL" id="VDP85292.1"/>
    </source>
</evidence>
<dbReference type="GO" id="GO:0016887">
    <property type="term" value="F:ATP hydrolysis activity"/>
    <property type="evidence" value="ECO:0007669"/>
    <property type="project" value="InterPro"/>
</dbReference>
<dbReference type="GO" id="GO:0005524">
    <property type="term" value="F:ATP binding"/>
    <property type="evidence" value="ECO:0007669"/>
    <property type="project" value="UniProtKB-KW"/>
</dbReference>
<dbReference type="InterPro" id="IPR003960">
    <property type="entry name" value="ATPase_AAA_CS"/>
</dbReference>
<organism evidence="10">
    <name type="scientific">Echinostoma caproni</name>
    <dbReference type="NCBI Taxonomy" id="27848"/>
    <lineage>
        <taxon>Eukaryota</taxon>
        <taxon>Metazoa</taxon>
        <taxon>Spiralia</taxon>
        <taxon>Lophotrochozoa</taxon>
        <taxon>Platyhelminthes</taxon>
        <taxon>Trematoda</taxon>
        <taxon>Digenea</taxon>
        <taxon>Plagiorchiida</taxon>
        <taxon>Echinostomata</taxon>
        <taxon>Echinostomatoidea</taxon>
        <taxon>Echinostomatidae</taxon>
        <taxon>Echinostoma</taxon>
    </lineage>
</organism>
<accession>A0A183AR12</accession>
<dbReference type="GO" id="GO:0005634">
    <property type="term" value="C:nucleus"/>
    <property type="evidence" value="ECO:0007669"/>
    <property type="project" value="TreeGrafter"/>
</dbReference>
<dbReference type="InterPro" id="IPR044539">
    <property type="entry name" value="Pch2-like"/>
</dbReference>
<reference evidence="10" key="1">
    <citation type="submission" date="2016-06" db="UniProtKB">
        <authorList>
            <consortium name="WormBaseParasite"/>
        </authorList>
    </citation>
    <scope>IDENTIFICATION</scope>
</reference>
<proteinExistence type="inferred from homology"/>
<feature type="compositionally biased region" description="Polar residues" evidence="6">
    <location>
        <begin position="426"/>
        <end position="440"/>
    </location>
</feature>
<dbReference type="PANTHER" id="PTHR45991">
    <property type="entry name" value="PACHYTENE CHECKPOINT PROTEIN 2"/>
    <property type="match status" value="1"/>
</dbReference>
<dbReference type="Pfam" id="PF00004">
    <property type="entry name" value="AAA"/>
    <property type="match status" value="1"/>
</dbReference>
<keyword evidence="9" id="KW-1185">Reference proteome</keyword>
<keyword evidence="2 5" id="KW-0547">Nucleotide-binding</keyword>
<keyword evidence="4" id="KW-0469">Meiosis</keyword>
<evidence type="ECO:0000256" key="1">
    <source>
        <dbReference type="ARBA" id="ARBA00007271"/>
    </source>
</evidence>
<sequence length="505" mass="55433">MKDFLVTSGESPADSSLEAIKPTSASLVLNGGLPFSSLGLQPTERLVHVEVCLQPFCVESSSVVESHVVQFIRELGPRQIPTMLNNCENFCSMVTSQAIDPQTIECLQTCVNNINILLNESDVKDGFDASRSVDLRTATLVVHVFQMVTGDEALPVQEILEFGSETVNAGTVWLLPSMAMHGLWESLIFDTDIKSDLLEYAQTALLFAEKQIAASIIAWNRVVLLYGPPGTGKTSLCHALANKLAILARMFDAIKEYLDSSDHLVCLLVDEVESLTAMRNTAMSGVEPSDAIRVVNAVLTQIDQIKRFPNVLILATSNVTGVIDPAFLDRADVRLYIGPPSAPAIYTIYRSCLAELIRVGLIQDENNLLSYQALATMQFTENKINATSIYLWKLAQRSVGLNGRTLRKLPLLAHAFHLKKVSPRTHSSSFGARVHSASTEQRTDRSPLKSISPENTTQLTPNGHVSLQTFMQALLRAVDAQFADMKSLEKASNLTRLLEHHAMKS</sequence>
<dbReference type="SUPFAM" id="SSF52540">
    <property type="entry name" value="P-loop containing nucleoside triphosphate hydrolases"/>
    <property type="match status" value="1"/>
</dbReference>
<dbReference type="InterPro" id="IPR003593">
    <property type="entry name" value="AAA+_ATPase"/>
</dbReference>
<reference evidence="8 9" key="2">
    <citation type="submission" date="2018-11" db="EMBL/GenBank/DDBJ databases">
        <authorList>
            <consortium name="Pathogen Informatics"/>
        </authorList>
    </citation>
    <scope>NUCLEOTIDE SEQUENCE [LARGE SCALE GENOMIC DNA]</scope>
    <source>
        <strain evidence="8 9">Egypt</strain>
    </source>
</reference>
<protein>
    <submittedName>
        <fullName evidence="10">AAA domain-containing protein</fullName>
    </submittedName>
</protein>
<dbReference type="SMART" id="SM00382">
    <property type="entry name" value="AAA"/>
    <property type="match status" value="1"/>
</dbReference>
<keyword evidence="3 5" id="KW-0067">ATP-binding</keyword>
<dbReference type="Pfam" id="PF23242">
    <property type="entry name" value="AAA_lid_TRIP13_C"/>
    <property type="match status" value="1"/>
</dbReference>
<dbReference type="PROSITE" id="PS00674">
    <property type="entry name" value="AAA"/>
    <property type="match status" value="1"/>
</dbReference>
<dbReference type="EMBL" id="UZAN01047357">
    <property type="protein sequence ID" value="VDP85292.1"/>
    <property type="molecule type" value="Genomic_DNA"/>
</dbReference>
<dbReference type="Gene3D" id="3.40.50.300">
    <property type="entry name" value="P-loop containing nucleotide triphosphate hydrolases"/>
    <property type="match status" value="1"/>
</dbReference>
<evidence type="ECO:0000256" key="5">
    <source>
        <dbReference type="RuleBase" id="RU003651"/>
    </source>
</evidence>
<dbReference type="InterPro" id="IPR027417">
    <property type="entry name" value="P-loop_NTPase"/>
</dbReference>
<evidence type="ECO:0000256" key="2">
    <source>
        <dbReference type="ARBA" id="ARBA00022741"/>
    </source>
</evidence>
<dbReference type="GO" id="GO:0007131">
    <property type="term" value="P:reciprocal meiotic recombination"/>
    <property type="evidence" value="ECO:0007669"/>
    <property type="project" value="TreeGrafter"/>
</dbReference>
<dbReference type="AlphaFoldDB" id="A0A183AR12"/>